<evidence type="ECO:0000256" key="1">
    <source>
        <dbReference type="ARBA" id="ARBA00023157"/>
    </source>
</evidence>
<proteinExistence type="predicted"/>
<keyword evidence="1" id="KW-1015">Disulfide bond</keyword>
<dbReference type="AlphaFoldDB" id="A0A8T0B9Z9"/>
<accession>A0A8T0B9Z9</accession>
<dbReference type="CDD" id="cd00033">
    <property type="entry name" value="CCP"/>
    <property type="match status" value="1"/>
</dbReference>
<comment type="caution">
    <text evidence="2">Lacks conserved residue(s) required for the propagation of feature annotation.</text>
</comment>
<dbReference type="EMBL" id="JABFDY010000009">
    <property type="protein sequence ID" value="KAF7703758.1"/>
    <property type="molecule type" value="Genomic_DNA"/>
</dbReference>
<protein>
    <recommendedName>
        <fullName evidence="3">Sushi domain-containing protein</fullName>
    </recommendedName>
</protein>
<evidence type="ECO:0000313" key="4">
    <source>
        <dbReference type="EMBL" id="KAF7703758.1"/>
    </source>
</evidence>
<feature type="domain" description="Sushi" evidence="3">
    <location>
        <begin position="9"/>
        <end position="68"/>
    </location>
</feature>
<dbReference type="InterPro" id="IPR035976">
    <property type="entry name" value="Sushi/SCR/CCP_sf"/>
</dbReference>
<organism evidence="4 5">
    <name type="scientific">Silurus meridionalis</name>
    <name type="common">Southern catfish</name>
    <name type="synonym">Silurus soldatovi meridionalis</name>
    <dbReference type="NCBI Taxonomy" id="175797"/>
    <lineage>
        <taxon>Eukaryota</taxon>
        <taxon>Metazoa</taxon>
        <taxon>Chordata</taxon>
        <taxon>Craniata</taxon>
        <taxon>Vertebrata</taxon>
        <taxon>Euteleostomi</taxon>
        <taxon>Actinopterygii</taxon>
        <taxon>Neopterygii</taxon>
        <taxon>Teleostei</taxon>
        <taxon>Ostariophysi</taxon>
        <taxon>Siluriformes</taxon>
        <taxon>Siluridae</taxon>
        <taxon>Silurus</taxon>
    </lineage>
</organism>
<keyword evidence="5" id="KW-1185">Reference proteome</keyword>
<evidence type="ECO:0000259" key="3">
    <source>
        <dbReference type="PROSITE" id="PS50923"/>
    </source>
</evidence>
<evidence type="ECO:0000256" key="2">
    <source>
        <dbReference type="PROSITE-ProRule" id="PRU00302"/>
    </source>
</evidence>
<dbReference type="Gene3D" id="2.10.70.10">
    <property type="entry name" value="Complement Module, domain 1"/>
    <property type="match status" value="1"/>
</dbReference>
<reference evidence="4" key="1">
    <citation type="submission" date="2020-08" db="EMBL/GenBank/DDBJ databases">
        <title>Chromosome-level assembly of Southern catfish (Silurus meridionalis) provides insights into visual adaptation to the nocturnal and benthic lifestyles.</title>
        <authorList>
            <person name="Zhang Y."/>
            <person name="Wang D."/>
            <person name="Peng Z."/>
        </authorList>
    </citation>
    <scope>NUCLEOTIDE SEQUENCE</scope>
    <source>
        <strain evidence="4">SWU-2019-XX</strain>
        <tissue evidence="4">Muscle</tissue>
    </source>
</reference>
<name>A0A8T0B9Z9_SILME</name>
<keyword evidence="2" id="KW-0768">Sushi</keyword>
<dbReference type="InterPro" id="IPR000436">
    <property type="entry name" value="Sushi_SCR_CCP_dom"/>
</dbReference>
<dbReference type="PROSITE" id="PS50923">
    <property type="entry name" value="SUSHI"/>
    <property type="match status" value="1"/>
</dbReference>
<comment type="caution">
    <text evidence="4">The sequence shown here is derived from an EMBL/GenBank/DDBJ whole genome shotgun (WGS) entry which is preliminary data.</text>
</comment>
<dbReference type="SMART" id="SM00032">
    <property type="entry name" value="CCP"/>
    <property type="match status" value="1"/>
</dbReference>
<evidence type="ECO:0000313" key="5">
    <source>
        <dbReference type="Proteomes" id="UP000606274"/>
    </source>
</evidence>
<dbReference type="Pfam" id="PF00084">
    <property type="entry name" value="Sushi"/>
    <property type="match status" value="1"/>
</dbReference>
<sequence>MFITVVETLRCPNPEQEINNAIMKRIHLKAYYLEGATIQYKCKAGYNFKNGPQATCFRGKWDYPQCIMFVENVKCPKPERQINNAFLNRAYQRAYYLEGSAVQYKKQAITLKMGLKPHVPQENGITHNVYYWLKTLNVQTLSDK</sequence>
<gene>
    <name evidence="4" type="ORF">HF521_022765</name>
</gene>
<dbReference type="Proteomes" id="UP000606274">
    <property type="component" value="Unassembled WGS sequence"/>
</dbReference>
<dbReference type="SUPFAM" id="SSF57535">
    <property type="entry name" value="Complement control module/SCR domain"/>
    <property type="match status" value="1"/>
</dbReference>